<evidence type="ECO:0000259" key="3">
    <source>
        <dbReference type="PROSITE" id="PS50222"/>
    </source>
</evidence>
<comment type="caution">
    <text evidence="4">The sequence shown here is derived from an EMBL/GenBank/DDBJ whole genome shotgun (WGS) entry which is preliminary data.</text>
</comment>
<dbReference type="SUPFAM" id="SSF47473">
    <property type="entry name" value="EF-hand"/>
    <property type="match status" value="1"/>
</dbReference>
<organism evidence="4 5">
    <name type="scientific">Patella caerulea</name>
    <name type="common">Rayed Mediterranean limpet</name>
    <dbReference type="NCBI Taxonomy" id="87958"/>
    <lineage>
        <taxon>Eukaryota</taxon>
        <taxon>Metazoa</taxon>
        <taxon>Spiralia</taxon>
        <taxon>Lophotrochozoa</taxon>
        <taxon>Mollusca</taxon>
        <taxon>Gastropoda</taxon>
        <taxon>Patellogastropoda</taxon>
        <taxon>Patelloidea</taxon>
        <taxon>Patellidae</taxon>
        <taxon>Patella</taxon>
    </lineage>
</organism>
<name>A0AAN8JRJ8_PATCE</name>
<feature type="domain" description="EF-hand" evidence="3">
    <location>
        <begin position="106"/>
        <end position="141"/>
    </location>
</feature>
<dbReference type="Proteomes" id="UP001347796">
    <property type="component" value="Unassembled WGS sequence"/>
</dbReference>
<feature type="chain" id="PRO_5042815551" description="EF-hand domain-containing protein" evidence="2">
    <location>
        <begin position="21"/>
        <end position="162"/>
    </location>
</feature>
<dbReference type="GO" id="GO:0005509">
    <property type="term" value="F:calcium ion binding"/>
    <property type="evidence" value="ECO:0007669"/>
    <property type="project" value="InterPro"/>
</dbReference>
<dbReference type="InterPro" id="IPR018247">
    <property type="entry name" value="EF_Hand_1_Ca_BS"/>
</dbReference>
<keyword evidence="2" id="KW-0732">Signal</keyword>
<sequence>MKTSLVICVLMMSYLPLTDGGWFFRSILDKFCPIVCPKVCKIFDGPIGSVVCKLVCSLGCGRQKRHIAYSTPGHVIPLANRLDAFDIDDDGFVSKKEFGIAINDDESNDDFNKAFHIADKNGDGKLTPSELYKGPFLFELDLDGTNTLYCQNLLNSSHSTQR</sequence>
<proteinExistence type="predicted"/>
<gene>
    <name evidence="4" type="ORF">SNE40_011059</name>
</gene>
<dbReference type="PROSITE" id="PS00018">
    <property type="entry name" value="EF_HAND_1"/>
    <property type="match status" value="1"/>
</dbReference>
<accession>A0AAN8JRJ8</accession>
<dbReference type="InterPro" id="IPR011992">
    <property type="entry name" value="EF-hand-dom_pair"/>
</dbReference>
<evidence type="ECO:0000256" key="2">
    <source>
        <dbReference type="SAM" id="SignalP"/>
    </source>
</evidence>
<dbReference type="AlphaFoldDB" id="A0AAN8JRJ8"/>
<dbReference type="Gene3D" id="1.10.238.10">
    <property type="entry name" value="EF-hand"/>
    <property type="match status" value="1"/>
</dbReference>
<evidence type="ECO:0000256" key="1">
    <source>
        <dbReference type="ARBA" id="ARBA00022837"/>
    </source>
</evidence>
<evidence type="ECO:0000313" key="5">
    <source>
        <dbReference type="Proteomes" id="UP001347796"/>
    </source>
</evidence>
<dbReference type="SMART" id="SM00054">
    <property type="entry name" value="EFh"/>
    <property type="match status" value="2"/>
</dbReference>
<keyword evidence="5" id="KW-1185">Reference proteome</keyword>
<dbReference type="Pfam" id="PF13202">
    <property type="entry name" value="EF-hand_5"/>
    <property type="match status" value="2"/>
</dbReference>
<dbReference type="InterPro" id="IPR002048">
    <property type="entry name" value="EF_hand_dom"/>
</dbReference>
<protein>
    <recommendedName>
        <fullName evidence="3">EF-hand domain-containing protein</fullName>
    </recommendedName>
</protein>
<dbReference type="PROSITE" id="PS50222">
    <property type="entry name" value="EF_HAND_2"/>
    <property type="match status" value="1"/>
</dbReference>
<dbReference type="EMBL" id="JAZGQO010000007">
    <property type="protein sequence ID" value="KAK6183617.1"/>
    <property type="molecule type" value="Genomic_DNA"/>
</dbReference>
<feature type="signal peptide" evidence="2">
    <location>
        <begin position="1"/>
        <end position="20"/>
    </location>
</feature>
<reference evidence="4 5" key="1">
    <citation type="submission" date="2024-01" db="EMBL/GenBank/DDBJ databases">
        <title>The genome of the rayed Mediterranean limpet Patella caerulea (Linnaeus, 1758).</title>
        <authorList>
            <person name="Anh-Thu Weber A."/>
            <person name="Halstead-Nussloch G."/>
        </authorList>
    </citation>
    <scope>NUCLEOTIDE SEQUENCE [LARGE SCALE GENOMIC DNA]</scope>
    <source>
        <strain evidence="4">AATW-2023a</strain>
        <tissue evidence="4">Whole specimen</tissue>
    </source>
</reference>
<evidence type="ECO:0000313" key="4">
    <source>
        <dbReference type="EMBL" id="KAK6183617.1"/>
    </source>
</evidence>
<keyword evidence="1" id="KW-0106">Calcium</keyword>
<dbReference type="CDD" id="cd00051">
    <property type="entry name" value="EFh"/>
    <property type="match status" value="1"/>
</dbReference>